<dbReference type="PATRIC" id="fig|1423754.3.peg.416"/>
<name>A0A0R1YKV9_9LACO</name>
<proteinExistence type="predicted"/>
<dbReference type="OrthoDB" id="2293254at2"/>
<organism evidence="1 2">
    <name type="scientific">Lactobacillus hamsteri DSM 5661 = JCM 6256</name>
    <dbReference type="NCBI Taxonomy" id="1423754"/>
    <lineage>
        <taxon>Bacteria</taxon>
        <taxon>Bacillati</taxon>
        <taxon>Bacillota</taxon>
        <taxon>Bacilli</taxon>
        <taxon>Lactobacillales</taxon>
        <taxon>Lactobacillaceae</taxon>
        <taxon>Lactobacillus</taxon>
    </lineage>
</organism>
<dbReference type="STRING" id="1423754.FC39_GL000402"/>
<comment type="caution">
    <text evidence="1">The sequence shown here is derived from an EMBL/GenBank/DDBJ whole genome shotgun (WGS) entry which is preliminary data.</text>
</comment>
<dbReference type="eggNOG" id="ENOG50309JY">
    <property type="taxonomic scope" value="Bacteria"/>
</dbReference>
<accession>A0A0R1YKV9</accession>
<reference evidence="1 2" key="1">
    <citation type="journal article" date="2015" name="Genome Announc.">
        <title>Expanding the biotechnology potential of lactobacilli through comparative genomics of 213 strains and associated genera.</title>
        <authorList>
            <person name="Sun Z."/>
            <person name="Harris H.M."/>
            <person name="McCann A."/>
            <person name="Guo C."/>
            <person name="Argimon S."/>
            <person name="Zhang W."/>
            <person name="Yang X."/>
            <person name="Jeffery I.B."/>
            <person name="Cooney J.C."/>
            <person name="Kagawa T.F."/>
            <person name="Liu W."/>
            <person name="Song Y."/>
            <person name="Salvetti E."/>
            <person name="Wrobel A."/>
            <person name="Rasinkangas P."/>
            <person name="Parkhill J."/>
            <person name="Rea M.C."/>
            <person name="O'Sullivan O."/>
            <person name="Ritari J."/>
            <person name="Douillard F.P."/>
            <person name="Paul Ross R."/>
            <person name="Yang R."/>
            <person name="Briner A.E."/>
            <person name="Felis G.E."/>
            <person name="de Vos W.M."/>
            <person name="Barrangou R."/>
            <person name="Klaenhammer T.R."/>
            <person name="Caufield P.W."/>
            <person name="Cui Y."/>
            <person name="Zhang H."/>
            <person name="O'Toole P.W."/>
        </authorList>
    </citation>
    <scope>NUCLEOTIDE SEQUENCE [LARGE SCALE GENOMIC DNA]</scope>
    <source>
        <strain evidence="1 2">DSM 5661</strain>
    </source>
</reference>
<sequence length="544" mass="62752">MSFFNFITNILNKTQTHNHQDIDALLTFPYLQKKAIRKNIIDEQCNIERKYAIKHYMNKYRHDNSRHEALAPFYENNKLVNWIGIVSDIIIDNKENPRILIDKLTLDNPKKPQLLDYHLWIRTNKIKYIQNDSNTQTIAIGDAIRGISSVDTYLGNQNEVKYGFNATVIRGAGILIGNKRTNAIQTNLNAKIKTNYDRKNDWILKCTNSCEAIAKYSKSNANEILSQPSQVSISFQKSNYSHYYSHLSKEDEVTSTKKENQTVISNGKYIGTVNAITYISRKNNNLTPIIRLSNITNENGQNIITKSYFKYEGKILELGQLVKSDKIIFSTKTKLSNKVTDLGTIEDCTLKNKQNGGLPIPSTKEELLGYIMAEKDDTKPNHLYYRQKYQDWLISNKLEASNNLISKDGIQQILQIKKSVLNQRMQKSFIIPKQRKNNKDFYDFSVIQKIAEEKEPIAEATDSLKTLTGQNLNTITTYDGIYYTRNFANLDSYLIRNEIERLSRVCANLYIKAKDENGNEKYVLVKTITQAKSYNDEKMLMIDN</sequence>
<dbReference type="Proteomes" id="UP000051223">
    <property type="component" value="Unassembled WGS sequence"/>
</dbReference>
<keyword evidence="2" id="KW-1185">Reference proteome</keyword>
<gene>
    <name evidence="1" type="ORF">FC39_GL000402</name>
</gene>
<dbReference type="EMBL" id="AZGI01000014">
    <property type="protein sequence ID" value="KRM40587.1"/>
    <property type="molecule type" value="Genomic_DNA"/>
</dbReference>
<protein>
    <submittedName>
        <fullName evidence="1">Uncharacterized protein</fullName>
    </submittedName>
</protein>
<evidence type="ECO:0000313" key="2">
    <source>
        <dbReference type="Proteomes" id="UP000051223"/>
    </source>
</evidence>
<dbReference type="AlphaFoldDB" id="A0A0R1YKV9"/>
<dbReference type="RefSeq" id="WP_025080757.1">
    <property type="nucleotide sequence ID" value="NZ_AZGI01000014.1"/>
</dbReference>
<evidence type="ECO:0000313" key="1">
    <source>
        <dbReference type="EMBL" id="KRM40587.1"/>
    </source>
</evidence>